<dbReference type="Gene3D" id="3.40.50.150">
    <property type="entry name" value="Vaccinia Virus protein VP39"/>
    <property type="match status" value="1"/>
</dbReference>
<dbReference type="InParanoid" id="I4YBL9"/>
<evidence type="ECO:0000256" key="3">
    <source>
        <dbReference type="ARBA" id="ARBA00022679"/>
    </source>
</evidence>
<feature type="binding site" evidence="11">
    <location>
        <begin position="98"/>
        <end position="100"/>
    </location>
    <ligand>
        <name>S-adenosyl-L-methionine</name>
        <dbReference type="ChEBI" id="CHEBI:59789"/>
    </ligand>
</feature>
<dbReference type="KEGG" id="wse:WALSEDRAFT_19040"/>
<evidence type="ECO:0000256" key="9">
    <source>
        <dbReference type="ARBA" id="ARBA00047885"/>
    </source>
</evidence>
<comment type="catalytic activity">
    <reaction evidence="8">
        <text>N-terminal L-seryl-L-prolyl-L-lysyl-[protein] + 3 S-adenosyl-L-methionine = N-terminal N,N,N-trimethyl-L-seryl-L-prolyl-L-lysyl-[protein] + 3 S-adenosyl-L-homocysteine + 3 H(+)</text>
        <dbReference type="Rhea" id="RHEA:54724"/>
        <dbReference type="Rhea" id="RHEA-COMP:13789"/>
        <dbReference type="Rhea" id="RHEA-COMP:13973"/>
        <dbReference type="ChEBI" id="CHEBI:15378"/>
        <dbReference type="ChEBI" id="CHEBI:57856"/>
        <dbReference type="ChEBI" id="CHEBI:59789"/>
        <dbReference type="ChEBI" id="CHEBI:138061"/>
        <dbReference type="ChEBI" id="CHEBI:138317"/>
        <dbReference type="EC" id="2.1.1.244"/>
    </reaction>
</comment>
<feature type="binding site" evidence="11">
    <location>
        <position position="76"/>
    </location>
    <ligand>
        <name>S-adenosyl-L-methionine</name>
        <dbReference type="ChEBI" id="CHEBI:59789"/>
    </ligand>
</feature>
<dbReference type="RefSeq" id="XP_006958582.1">
    <property type="nucleotide sequence ID" value="XM_006958520.1"/>
</dbReference>
<dbReference type="EMBL" id="JH668233">
    <property type="protein sequence ID" value="EIM21361.1"/>
    <property type="molecule type" value="Genomic_DNA"/>
</dbReference>
<feature type="binding site" evidence="11">
    <location>
        <position position="81"/>
    </location>
    <ligand>
        <name>S-adenosyl-L-methionine</name>
        <dbReference type="ChEBI" id="CHEBI:59789"/>
    </ligand>
</feature>
<dbReference type="OrthoDB" id="1298661at2759"/>
<dbReference type="OMA" id="PVRMYCL"/>
<feature type="binding site" evidence="11">
    <location>
        <position position="146"/>
    </location>
    <ligand>
        <name>S-adenosyl-L-methionine</name>
        <dbReference type="ChEBI" id="CHEBI:59789"/>
    </ligand>
</feature>
<dbReference type="AlphaFoldDB" id="I4YBL9"/>
<feature type="binding site" evidence="11">
    <location>
        <begin position="131"/>
        <end position="132"/>
    </location>
    <ligand>
        <name>S-adenosyl-L-methionine</name>
        <dbReference type="ChEBI" id="CHEBI:59789"/>
    </ligand>
</feature>
<keyword evidence="2" id="KW-0489">Methyltransferase</keyword>
<keyword evidence="4 11" id="KW-0949">S-adenosyl-L-methionine</keyword>
<comment type="similarity">
    <text evidence="1">Belongs to the methyltransferase superfamily. NTM1 family.</text>
</comment>
<dbReference type="InterPro" id="IPR008576">
    <property type="entry name" value="MeTrfase_NTM1"/>
</dbReference>
<accession>I4YBL9</accession>
<evidence type="ECO:0000256" key="11">
    <source>
        <dbReference type="PIRSR" id="PIRSR016958-1"/>
    </source>
</evidence>
<dbReference type="InterPro" id="IPR029063">
    <property type="entry name" value="SAM-dependent_MTases_sf"/>
</dbReference>
<evidence type="ECO:0000256" key="5">
    <source>
        <dbReference type="ARBA" id="ARBA00039112"/>
    </source>
</evidence>
<dbReference type="PANTHER" id="PTHR12753:SF0">
    <property type="entry name" value="ALPHA N-TERMINAL PROTEIN METHYLTRANSFERASE 1"/>
    <property type="match status" value="1"/>
</dbReference>
<evidence type="ECO:0000256" key="10">
    <source>
        <dbReference type="ARBA" id="ARBA00048167"/>
    </source>
</evidence>
<dbReference type="GO" id="GO:0005737">
    <property type="term" value="C:cytoplasm"/>
    <property type="evidence" value="ECO:0007669"/>
    <property type="project" value="TreeGrafter"/>
</dbReference>
<evidence type="ECO:0000256" key="7">
    <source>
        <dbReference type="ARBA" id="ARBA00043129"/>
    </source>
</evidence>
<keyword evidence="3" id="KW-0808">Transferase</keyword>
<proteinExistence type="inferred from homology"/>
<evidence type="ECO:0000313" key="12">
    <source>
        <dbReference type="EMBL" id="EIM21361.1"/>
    </source>
</evidence>
<reference evidence="12 13" key="1">
    <citation type="journal article" date="2012" name="Fungal Genet. Biol.">
        <title>The genome of the xerotolerant mold Wallemia sebi reveals adaptations to osmotic stress and suggests cryptic sexual reproduction.</title>
        <authorList>
            <person name="Padamsee M."/>
            <person name="Kumar T.K.A."/>
            <person name="Riley R."/>
            <person name="Binder M."/>
            <person name="Boyd A."/>
            <person name="Calvo A.M."/>
            <person name="Furukawa K."/>
            <person name="Hesse C."/>
            <person name="Hohmann S."/>
            <person name="James T.Y."/>
            <person name="LaButti K."/>
            <person name="Lapidus A."/>
            <person name="Lindquist E."/>
            <person name="Lucas S."/>
            <person name="Miller K."/>
            <person name="Shantappa S."/>
            <person name="Grigoriev I.V."/>
            <person name="Hibbett D.S."/>
            <person name="McLaughlin D.J."/>
            <person name="Spatafora J.W."/>
            <person name="Aime M.C."/>
        </authorList>
    </citation>
    <scope>NUCLEOTIDE SEQUENCE [LARGE SCALE GENOMIC DNA]</scope>
    <source>
        <strain evidence="13">ATCC MYA-4683 / CBS 633.66</strain>
    </source>
</reference>
<dbReference type="EC" id="2.1.1.244" evidence="5"/>
<evidence type="ECO:0000256" key="1">
    <source>
        <dbReference type="ARBA" id="ARBA00009059"/>
    </source>
</evidence>
<evidence type="ECO:0000256" key="8">
    <source>
        <dbReference type="ARBA" id="ARBA00047306"/>
    </source>
</evidence>
<dbReference type="Proteomes" id="UP000005242">
    <property type="component" value="Unassembled WGS sequence"/>
</dbReference>
<name>I4YBL9_WALMC</name>
<protein>
    <recommendedName>
        <fullName evidence="6">Alpha N-terminal protein methyltransferase 1</fullName>
        <ecNumber evidence="5">2.1.1.244</ecNumber>
    </recommendedName>
    <alternativeName>
        <fullName evidence="7">X-Pro-Lys N-terminal protein methyltransferase 1</fullName>
    </alternativeName>
</protein>
<gene>
    <name evidence="12" type="ORF">WALSEDRAFT_19040</name>
</gene>
<feature type="non-terminal residue" evidence="12">
    <location>
        <position position="1"/>
    </location>
</feature>
<dbReference type="STRING" id="671144.I4YBL9"/>
<dbReference type="PANTHER" id="PTHR12753">
    <property type="entry name" value="AD-003 - RELATED"/>
    <property type="match status" value="1"/>
</dbReference>
<comment type="catalytic activity">
    <reaction evidence="10">
        <text>N-terminal L-alanyl-L-prolyl-L-lysyl-[protein] + 3 S-adenosyl-L-methionine = N-terminal N,N,N-trimethyl-L-alanyl-L-prolyl-L-lysyl-[protein] + 3 S-adenosyl-L-homocysteine + 3 H(+)</text>
        <dbReference type="Rhea" id="RHEA:54712"/>
        <dbReference type="Rhea" id="RHEA-COMP:13785"/>
        <dbReference type="Rhea" id="RHEA-COMP:13971"/>
        <dbReference type="ChEBI" id="CHEBI:15378"/>
        <dbReference type="ChEBI" id="CHEBI:57856"/>
        <dbReference type="ChEBI" id="CHEBI:59789"/>
        <dbReference type="ChEBI" id="CHEBI:138057"/>
        <dbReference type="ChEBI" id="CHEBI:138315"/>
        <dbReference type="EC" id="2.1.1.244"/>
    </reaction>
</comment>
<comment type="catalytic activity">
    <reaction evidence="9">
        <text>N-terminal L-prolyl-L-prolyl-L-lysyl-[protein] + 2 S-adenosyl-L-methionine = N-terminal N,N-dimethyl-L-prolyl-L-prolyl-L-lysyl-[protein] + 2 S-adenosyl-L-homocysteine + 2 H(+)</text>
        <dbReference type="Rhea" id="RHEA:54736"/>
        <dbReference type="Rhea" id="RHEA-COMP:13787"/>
        <dbReference type="Rhea" id="RHEA-COMP:13974"/>
        <dbReference type="ChEBI" id="CHEBI:15378"/>
        <dbReference type="ChEBI" id="CHEBI:57856"/>
        <dbReference type="ChEBI" id="CHEBI:59789"/>
        <dbReference type="ChEBI" id="CHEBI:138059"/>
        <dbReference type="ChEBI" id="CHEBI:138318"/>
        <dbReference type="EC" id="2.1.1.244"/>
    </reaction>
</comment>
<evidence type="ECO:0000256" key="6">
    <source>
        <dbReference type="ARBA" id="ARBA00039449"/>
    </source>
</evidence>
<dbReference type="PIRSF" id="PIRSF016958">
    <property type="entry name" value="DUF858_MeTrfase_lik"/>
    <property type="match status" value="1"/>
</dbReference>
<dbReference type="Pfam" id="PF05891">
    <property type="entry name" value="Methyltransf_PK"/>
    <property type="match status" value="1"/>
</dbReference>
<evidence type="ECO:0000313" key="13">
    <source>
        <dbReference type="Proteomes" id="UP000005242"/>
    </source>
</evidence>
<dbReference type="SUPFAM" id="SSF53335">
    <property type="entry name" value="S-adenosyl-L-methionine-dependent methyltransferases"/>
    <property type="match status" value="1"/>
</dbReference>
<dbReference type="eggNOG" id="KOG3178">
    <property type="taxonomic scope" value="Eukaryota"/>
</dbReference>
<evidence type="ECO:0000256" key="4">
    <source>
        <dbReference type="ARBA" id="ARBA00022691"/>
    </source>
</evidence>
<organism evidence="12 13">
    <name type="scientific">Wallemia mellicola (strain ATCC MYA-4683 / CBS 633.66)</name>
    <name type="common">Wallemia sebi (CBS 633.66)</name>
    <dbReference type="NCBI Taxonomy" id="671144"/>
    <lineage>
        <taxon>Eukaryota</taxon>
        <taxon>Fungi</taxon>
        <taxon>Dikarya</taxon>
        <taxon>Basidiomycota</taxon>
        <taxon>Wallemiomycotina</taxon>
        <taxon>Wallemiomycetes</taxon>
        <taxon>Wallemiales</taxon>
        <taxon>Wallemiaceae</taxon>
        <taxon>Wallemia</taxon>
    </lineage>
</organism>
<dbReference type="HOGENOM" id="CLU_055356_0_0_1"/>
<dbReference type="GeneID" id="18470791"/>
<sequence length="246" mass="27914">TMSRTPNFAKGVEYWSSTEASYNGVLGGFGLGTLPRVDAQSSRMMILKLLPRLSQTKSIMNPKPSERLESRAMEAGAGVGRVSTDVLLYYSKHVELVEPTPKFTERARQRLAEHPKVTEEGATWTIKEVGLQQWQPDGIYDLIWSQWCLPHLSDDELVEYFKKAAGSLRKYTTGDEFYGQDGLLVVKENVCSDTDYTLFDDEDSSITRSHQAYLDLFQKAGLSIVHQEVQLGFPKELYQVRMYALR</sequence>
<dbReference type="GO" id="GO:0032259">
    <property type="term" value="P:methylation"/>
    <property type="evidence" value="ECO:0007669"/>
    <property type="project" value="UniProtKB-KW"/>
</dbReference>
<dbReference type="GO" id="GO:0071885">
    <property type="term" value="F:N-terminal protein N-methyltransferase activity"/>
    <property type="evidence" value="ECO:0007669"/>
    <property type="project" value="UniProtKB-EC"/>
</dbReference>
<evidence type="ECO:0000256" key="2">
    <source>
        <dbReference type="ARBA" id="ARBA00022603"/>
    </source>
</evidence>
<dbReference type="CDD" id="cd02440">
    <property type="entry name" value="AdoMet_MTases"/>
    <property type="match status" value="1"/>
</dbReference>
<dbReference type="FunCoup" id="I4YBL9">
    <property type="interactions" value="446"/>
</dbReference>
<keyword evidence="13" id="KW-1185">Reference proteome</keyword>